<proteinExistence type="predicted"/>
<accession>A0A6G9YDJ0</accession>
<dbReference type="Proteomes" id="UP000503540">
    <property type="component" value="Chromosome"/>
</dbReference>
<keyword evidence="2" id="KW-1185">Reference proteome</keyword>
<evidence type="ECO:0000313" key="2">
    <source>
        <dbReference type="Proteomes" id="UP000503540"/>
    </source>
</evidence>
<organism evidence="1 2">
    <name type="scientific">Nocardia arthritidis</name>
    <dbReference type="NCBI Taxonomy" id="228602"/>
    <lineage>
        <taxon>Bacteria</taxon>
        <taxon>Bacillati</taxon>
        <taxon>Actinomycetota</taxon>
        <taxon>Actinomycetes</taxon>
        <taxon>Mycobacteriales</taxon>
        <taxon>Nocardiaceae</taxon>
        <taxon>Nocardia</taxon>
    </lineage>
</organism>
<sequence>MATALTIFSVATAIVLVVVAILAAALARAGSTRRQALERWAAETGWRYAPRSDAEWVARLPRKSVRGLRSTLTGVLDGFPVTVADYSYTTSANPADPEDDSARLTHQCVVVAITLDRPHPPVTVTVRDQHTELAHTGHPPVETGNPLFDNSFQITSADPEHARQLVGQPLLQAHLAGIVPHWSITGDTLLTYFPGSLGDPAAIPTLAAPLLTVAKLLER</sequence>
<evidence type="ECO:0008006" key="3">
    <source>
        <dbReference type="Google" id="ProtNLM"/>
    </source>
</evidence>
<name>A0A6G9YDJ0_9NOCA</name>
<protein>
    <recommendedName>
        <fullName evidence="3">DUF3137 domain-containing protein</fullName>
    </recommendedName>
</protein>
<evidence type="ECO:0000313" key="1">
    <source>
        <dbReference type="EMBL" id="QIS11234.1"/>
    </source>
</evidence>
<dbReference type="KEGG" id="nah:F5544_16775"/>
<gene>
    <name evidence="1" type="ORF">F5544_16775</name>
</gene>
<reference evidence="1 2" key="1">
    <citation type="journal article" date="2019" name="ACS Chem. Biol.">
        <title>Identification and Mobilization of a Cryptic Antibiotic Biosynthesis Gene Locus from a Human-Pathogenic Nocardia Isolate.</title>
        <authorList>
            <person name="Herisse M."/>
            <person name="Ishida K."/>
            <person name="Porter J.L."/>
            <person name="Howden B."/>
            <person name="Hertweck C."/>
            <person name="Stinear T.P."/>
            <person name="Pidot S.J."/>
        </authorList>
    </citation>
    <scope>NUCLEOTIDE SEQUENCE [LARGE SCALE GENOMIC DNA]</scope>
    <source>
        <strain evidence="1 2">AUSMDU00012717</strain>
    </source>
</reference>
<dbReference type="EMBL" id="CP046172">
    <property type="protein sequence ID" value="QIS11234.1"/>
    <property type="molecule type" value="Genomic_DNA"/>
</dbReference>
<dbReference type="RefSeq" id="WP_167474081.1">
    <property type="nucleotide sequence ID" value="NZ_CP046172.1"/>
</dbReference>
<dbReference type="AlphaFoldDB" id="A0A6G9YDJ0"/>